<evidence type="ECO:0000313" key="2">
    <source>
        <dbReference type="Proteomes" id="UP000240475"/>
    </source>
</evidence>
<name>A0AAD0MYQ0_PSESX</name>
<dbReference type="EMBL" id="CP028490">
    <property type="protein sequence ID" value="AVX22762.1"/>
    <property type="molecule type" value="Genomic_DNA"/>
</dbReference>
<dbReference type="AlphaFoldDB" id="A0AAD0MYQ0"/>
<proteinExistence type="predicted"/>
<sequence length="127" mass="13591">MLGSKVPDGTIMRCAGYPTTDDPYDWDKKTKSVHLLIKEGVKVPSSLGEGFGALKGEVSTLNFSGLSGAPVLAYIDDKWLWVGVVVRASSGGVINYINTDLIFDVLKSSALVGSLYDCFKNISDANI</sequence>
<accession>A0AAD0MYQ0</accession>
<gene>
    <name evidence="1" type="ORF">DA456_04775</name>
</gene>
<protein>
    <submittedName>
        <fullName evidence="1">Uncharacterized protein</fullName>
    </submittedName>
</protein>
<organism evidence="1 2">
    <name type="scientific">Pseudomonas syringae pv. atrofaciens</name>
    <dbReference type="NCBI Taxonomy" id="192087"/>
    <lineage>
        <taxon>Bacteria</taxon>
        <taxon>Pseudomonadati</taxon>
        <taxon>Pseudomonadota</taxon>
        <taxon>Gammaproteobacteria</taxon>
        <taxon>Pseudomonadales</taxon>
        <taxon>Pseudomonadaceae</taxon>
        <taxon>Pseudomonas</taxon>
        <taxon>Pseudomonas syringae</taxon>
    </lineage>
</organism>
<evidence type="ECO:0000313" key="1">
    <source>
        <dbReference type="EMBL" id="AVX22762.1"/>
    </source>
</evidence>
<dbReference type="Proteomes" id="UP000240475">
    <property type="component" value="Chromosome"/>
</dbReference>
<reference evidence="1 2" key="1">
    <citation type="submission" date="2018-04" db="EMBL/GenBank/DDBJ databases">
        <authorList>
            <person name="Cha J.-S."/>
        </authorList>
    </citation>
    <scope>NUCLEOTIDE SEQUENCE [LARGE SCALE GENOMIC DNA]</scope>
    <source>
        <strain evidence="1 2">LMG5095</strain>
    </source>
</reference>